<keyword evidence="8" id="KW-0472">Membrane</keyword>
<dbReference type="EMBL" id="BAABEP010000037">
    <property type="protein sequence ID" value="GAA3743887.1"/>
    <property type="molecule type" value="Genomic_DNA"/>
</dbReference>
<evidence type="ECO:0000256" key="6">
    <source>
        <dbReference type="SAM" id="Coils"/>
    </source>
</evidence>
<feature type="transmembrane region" description="Helical" evidence="8">
    <location>
        <begin position="334"/>
        <end position="357"/>
    </location>
</feature>
<dbReference type="InterPro" id="IPR050428">
    <property type="entry name" value="TCS_sensor_his_kinase"/>
</dbReference>
<dbReference type="SUPFAM" id="SSF55874">
    <property type="entry name" value="ATPase domain of HSP90 chaperone/DNA topoisomerase II/histidine kinase"/>
    <property type="match status" value="1"/>
</dbReference>
<feature type="transmembrane region" description="Helical" evidence="8">
    <location>
        <begin position="32"/>
        <end position="53"/>
    </location>
</feature>
<gene>
    <name evidence="10" type="ORF">GCM10023082_45780</name>
</gene>
<keyword evidence="11" id="KW-1185">Reference proteome</keyword>
<evidence type="ECO:0000256" key="4">
    <source>
        <dbReference type="ARBA" id="ARBA00022679"/>
    </source>
</evidence>
<feature type="coiled-coil region" evidence="6">
    <location>
        <begin position="360"/>
        <end position="387"/>
    </location>
</feature>
<evidence type="ECO:0000313" key="11">
    <source>
        <dbReference type="Proteomes" id="UP001499884"/>
    </source>
</evidence>
<keyword evidence="4" id="KW-0808">Transferase</keyword>
<dbReference type="SMART" id="SM00387">
    <property type="entry name" value="HATPase_c"/>
    <property type="match status" value="1"/>
</dbReference>
<reference evidence="11" key="1">
    <citation type="journal article" date="2019" name="Int. J. Syst. Evol. Microbiol.">
        <title>The Global Catalogue of Microorganisms (GCM) 10K type strain sequencing project: providing services to taxonomists for standard genome sequencing and annotation.</title>
        <authorList>
            <consortium name="The Broad Institute Genomics Platform"/>
            <consortium name="The Broad Institute Genome Sequencing Center for Infectious Disease"/>
            <person name="Wu L."/>
            <person name="Ma J."/>
        </authorList>
    </citation>
    <scope>NUCLEOTIDE SEQUENCE [LARGE SCALE GENOMIC DNA]</scope>
    <source>
        <strain evidence="11">JCM 30846</strain>
    </source>
</reference>
<evidence type="ECO:0000256" key="2">
    <source>
        <dbReference type="ARBA" id="ARBA00012438"/>
    </source>
</evidence>
<evidence type="ECO:0000256" key="5">
    <source>
        <dbReference type="ARBA" id="ARBA00022777"/>
    </source>
</evidence>
<dbReference type="EC" id="2.7.13.3" evidence="2"/>
<feature type="compositionally biased region" description="Pro residues" evidence="7">
    <location>
        <begin position="659"/>
        <end position="674"/>
    </location>
</feature>
<protein>
    <recommendedName>
        <fullName evidence="2">histidine kinase</fullName>
        <ecNumber evidence="2">2.7.13.3</ecNumber>
    </recommendedName>
</protein>
<evidence type="ECO:0000256" key="1">
    <source>
        <dbReference type="ARBA" id="ARBA00000085"/>
    </source>
</evidence>
<accession>A0ABP7FMT8</accession>
<feature type="region of interest" description="Disordered" evidence="7">
    <location>
        <begin position="655"/>
        <end position="779"/>
    </location>
</feature>
<dbReference type="InterPro" id="IPR013587">
    <property type="entry name" value="Nitrate/nitrite_sensing"/>
</dbReference>
<dbReference type="Pfam" id="PF02518">
    <property type="entry name" value="HATPase_c"/>
    <property type="match status" value="1"/>
</dbReference>
<comment type="catalytic activity">
    <reaction evidence="1">
        <text>ATP + protein L-histidine = ADP + protein N-phospho-L-histidine.</text>
        <dbReference type="EC" id="2.7.13.3"/>
    </reaction>
</comment>
<keyword evidence="8" id="KW-0812">Transmembrane</keyword>
<evidence type="ECO:0000256" key="3">
    <source>
        <dbReference type="ARBA" id="ARBA00022553"/>
    </source>
</evidence>
<feature type="compositionally biased region" description="Pro residues" evidence="7">
    <location>
        <begin position="763"/>
        <end position="772"/>
    </location>
</feature>
<dbReference type="InterPro" id="IPR003594">
    <property type="entry name" value="HATPase_dom"/>
</dbReference>
<dbReference type="Gene3D" id="3.30.565.10">
    <property type="entry name" value="Histidine kinase-like ATPase, C-terminal domain"/>
    <property type="match status" value="1"/>
</dbReference>
<comment type="caution">
    <text evidence="10">The sequence shown here is derived from an EMBL/GenBank/DDBJ whole genome shotgun (WGS) entry which is preliminary data.</text>
</comment>
<dbReference type="Pfam" id="PF08376">
    <property type="entry name" value="NIT"/>
    <property type="match status" value="1"/>
</dbReference>
<dbReference type="PANTHER" id="PTHR45436:SF5">
    <property type="entry name" value="SENSOR HISTIDINE KINASE TRCS"/>
    <property type="match status" value="1"/>
</dbReference>
<name>A0ABP7FMT8_9ACTN</name>
<evidence type="ECO:0000259" key="9">
    <source>
        <dbReference type="SMART" id="SM00387"/>
    </source>
</evidence>
<keyword evidence="6" id="KW-0175">Coiled coil</keyword>
<evidence type="ECO:0000256" key="7">
    <source>
        <dbReference type="SAM" id="MobiDB-lite"/>
    </source>
</evidence>
<evidence type="ECO:0000313" key="10">
    <source>
        <dbReference type="EMBL" id="GAA3743887.1"/>
    </source>
</evidence>
<keyword evidence="5" id="KW-0418">Kinase</keyword>
<dbReference type="Proteomes" id="UP001499884">
    <property type="component" value="Unassembled WGS sequence"/>
</dbReference>
<feature type="domain" description="Histidine kinase/HSP90-like ATPase" evidence="9">
    <location>
        <begin position="543"/>
        <end position="656"/>
    </location>
</feature>
<keyword evidence="8" id="KW-1133">Transmembrane helix</keyword>
<sequence length="779" mass="83291">MVLTGCARPVPRKERVLRSVVSRRSDTTSLSLRAALLILAFVPGVALTALWAVTSGQTYAQFQREQAHNRLVQRAGLPAVAVYADLQAERALSAGALAGARGAADALGAQRARTDAAVAAFAGPAAETAGVPGEMRDAVAKARQALRQLPAQRALVDRGSAADQASVYRSYTNLITVDLHLFTALSHADDSRVNSVAQPLMDLFWAEEMRSRSDALLARGWPRRALAPDTVQQVRDAVAQESFEFEVKVLPYLPDDERDAWDGLMAGEDWQAKTAVEQSLLVPVAAGPDGLVPLTADGASWRRSMDALTPRIGELVRRRTADVVATGDDTVRALLWRMVLTSAVGLAAVVAVVLTTWRLTRSLRRRIGALQERAEELERTLPDVVERLAQGEAIDVDAGAGPGEDAEGGDELARLGRALDLARASALGAAVRQAELHRGFERLLQRIARRTQRLIGQQLRKLDELERRHDDPEVLEGLFDLDHLTARLRRYEENLVIMSGGSPHRRWRRPVPLLDVLRSAQGEVHDYRRVVLDPGDGGWLAAHAVGPVGHVLAELIENGLAFSRPPSPVEVRAARVGRGVVIEVEDQGLGLDEDQRAEANELMLSAPRPDVLARAEDVRLGLHVVARLAGQYGLRVEFLPSASGGTRAVVFVPDELTAAPPPPPAAGPPPPPDPAELLGPAGPRPPPAGGDRAYASGGAGPVDAPLPRRVRQAALADGLRGAPGGGPAGDPPPPPSARHAGAAIGAFQRQSRARRAAAEPRAQQPPPVPTPPDTREERP</sequence>
<evidence type="ECO:0000256" key="8">
    <source>
        <dbReference type="SAM" id="Phobius"/>
    </source>
</evidence>
<dbReference type="PANTHER" id="PTHR45436">
    <property type="entry name" value="SENSOR HISTIDINE KINASE YKOH"/>
    <property type="match status" value="1"/>
</dbReference>
<organism evidence="10 11">
    <name type="scientific">Streptomyces tremellae</name>
    <dbReference type="NCBI Taxonomy" id="1124239"/>
    <lineage>
        <taxon>Bacteria</taxon>
        <taxon>Bacillati</taxon>
        <taxon>Actinomycetota</taxon>
        <taxon>Actinomycetes</taxon>
        <taxon>Kitasatosporales</taxon>
        <taxon>Streptomycetaceae</taxon>
        <taxon>Streptomyces</taxon>
    </lineage>
</organism>
<proteinExistence type="predicted"/>
<keyword evidence="3" id="KW-0597">Phosphoprotein</keyword>
<dbReference type="InterPro" id="IPR036890">
    <property type="entry name" value="HATPase_C_sf"/>
</dbReference>